<proteinExistence type="predicted"/>
<dbReference type="PANTHER" id="PTHR41328:SF3">
    <property type="entry name" value="PBSX PHAGE TERMINASE SMALL SUBUNIT"/>
    <property type="match status" value="1"/>
</dbReference>
<keyword evidence="2" id="KW-0231">Viral genome packaging</keyword>
<dbReference type="Pfam" id="PF06056">
    <property type="entry name" value="Terminase_5"/>
    <property type="match status" value="1"/>
</dbReference>
<dbReference type="InterPro" id="IPR010332">
    <property type="entry name" value="ATPase_terminase-su_N"/>
</dbReference>
<dbReference type="Gene3D" id="1.10.10.1400">
    <property type="entry name" value="Terminase, small subunit, N-terminal DNA-binding domain, HTH motif"/>
    <property type="match status" value="1"/>
</dbReference>
<reference evidence="5" key="1">
    <citation type="journal article" date="2021" name="Proc. Natl. Acad. Sci. U.S.A.">
        <title>A Catalog of Tens of Thousands of Viruses from Human Metagenomes Reveals Hidden Associations with Chronic Diseases.</title>
        <authorList>
            <person name="Tisza M.J."/>
            <person name="Buck C.B."/>
        </authorList>
    </citation>
    <scope>NUCLEOTIDE SEQUENCE</scope>
    <source>
        <strain evidence="5">Ctsfh5</strain>
    </source>
</reference>
<accession>A0A8S5PBL3</accession>
<name>A0A8S5PBL3_9CAUD</name>
<evidence type="ECO:0000256" key="3">
    <source>
        <dbReference type="SAM" id="MobiDB-lite"/>
    </source>
</evidence>
<dbReference type="Pfam" id="PF03592">
    <property type="entry name" value="Terminase_2"/>
    <property type="match status" value="1"/>
</dbReference>
<dbReference type="PANTHER" id="PTHR41328">
    <property type="entry name" value="TERMINASE SMALL SUBUNIT-RELATED"/>
    <property type="match status" value="1"/>
</dbReference>
<evidence type="ECO:0000256" key="2">
    <source>
        <dbReference type="ARBA" id="ARBA00023219"/>
    </source>
</evidence>
<evidence type="ECO:0000256" key="1">
    <source>
        <dbReference type="ARBA" id="ARBA00022612"/>
    </source>
</evidence>
<dbReference type="InterPro" id="IPR005335">
    <property type="entry name" value="Terminase_ssu"/>
</dbReference>
<dbReference type="InterPro" id="IPR052404">
    <property type="entry name" value="SPP1-like_terminase"/>
</dbReference>
<sequence length="266" mass="30504">MKYKEIAEKYGVTINTVKSWKTRYKWSKDGKKSVHTKTGKVCTQKNNKNNVKKEAIAEAVEQVIENAELTDKQRLFCVLYVKCFNATKAYQKAYEVDYNTAASIGYRLLENDGVKKEIQRLKKNRLNREMLDESDIFQKYMDIAFSDVTDFVEFGQEDVPVMAVYGPVQVKDEETGEKKTLTKRVNVVRFKDSSEVDGTLIAEVKQGKDGASIKLPDRMKALKWLAEHMDMATEEQKARIEMMKQKSNVQQEEEDGVTIINDVPGS</sequence>
<keyword evidence="1" id="KW-1188">Viral release from host cell</keyword>
<evidence type="ECO:0000313" key="5">
    <source>
        <dbReference type="EMBL" id="DAE03604.1"/>
    </source>
</evidence>
<feature type="domain" description="Terminase ATPase subunit N-terminal" evidence="4">
    <location>
        <begin position="4"/>
        <end position="28"/>
    </location>
</feature>
<evidence type="ECO:0000259" key="4">
    <source>
        <dbReference type="Pfam" id="PF06056"/>
    </source>
</evidence>
<dbReference type="GO" id="GO:0051276">
    <property type="term" value="P:chromosome organization"/>
    <property type="evidence" value="ECO:0007669"/>
    <property type="project" value="InterPro"/>
</dbReference>
<dbReference type="InterPro" id="IPR038713">
    <property type="entry name" value="Terminase_Gp1_N_sf"/>
</dbReference>
<protein>
    <submittedName>
        <fullName evidence="5">Terminase small subunit</fullName>
    </submittedName>
</protein>
<feature type="region of interest" description="Disordered" evidence="3">
    <location>
        <begin position="244"/>
        <end position="266"/>
    </location>
</feature>
<dbReference type="EMBL" id="BK015369">
    <property type="protein sequence ID" value="DAE03604.1"/>
    <property type="molecule type" value="Genomic_DNA"/>
</dbReference>
<organism evidence="5">
    <name type="scientific">Siphoviridae sp. ctsfh5</name>
    <dbReference type="NCBI Taxonomy" id="2825697"/>
    <lineage>
        <taxon>Viruses</taxon>
        <taxon>Duplodnaviria</taxon>
        <taxon>Heunggongvirae</taxon>
        <taxon>Uroviricota</taxon>
        <taxon>Caudoviricetes</taxon>
    </lineage>
</organism>